<evidence type="ECO:0000313" key="8">
    <source>
        <dbReference type="Proteomes" id="UP000195729"/>
    </source>
</evidence>
<dbReference type="RefSeq" id="WP_087490591.1">
    <property type="nucleotide sequence ID" value="NZ_CP015579.1"/>
</dbReference>
<reference evidence="8 9" key="1">
    <citation type="submission" date="2016-05" db="EMBL/GenBank/DDBJ databases">
        <title>Complete genome sequence of two 2,5-diketo-D-glunonic acid producing strain Tatumella citrea.</title>
        <authorList>
            <person name="Duan C."/>
            <person name="Yang J."/>
            <person name="Yang S."/>
        </authorList>
    </citation>
    <scope>NUCLEOTIDE SEQUENCE [LARGE SCALE GENOMIC DNA]</scope>
    <source>
        <strain evidence="7 8">ATCC 39140</strain>
        <strain evidence="6 9">DSM 13699</strain>
    </source>
</reference>
<dbReference type="EMBL" id="CP015581">
    <property type="protein sequence ID" value="ARV00324.1"/>
    <property type="molecule type" value="Genomic_DNA"/>
</dbReference>
<dbReference type="PANTHER" id="PTHR30126:SF80">
    <property type="entry name" value="TRANSCRIPTIONAL REGULATOR-RELATED"/>
    <property type="match status" value="1"/>
</dbReference>
<dbReference type="SUPFAM" id="SSF46785">
    <property type="entry name" value="Winged helix' DNA-binding domain"/>
    <property type="match status" value="1"/>
</dbReference>
<proteinExistence type="inferred from homology"/>
<comment type="similarity">
    <text evidence="1">Belongs to the LysR transcriptional regulatory family.</text>
</comment>
<dbReference type="Pfam" id="PF00126">
    <property type="entry name" value="HTH_1"/>
    <property type="match status" value="1"/>
</dbReference>
<dbReference type="Gene3D" id="3.40.190.290">
    <property type="match status" value="1"/>
</dbReference>
<dbReference type="PRINTS" id="PR00039">
    <property type="entry name" value="HTHLYSR"/>
</dbReference>
<dbReference type="GO" id="GO:0003700">
    <property type="term" value="F:DNA-binding transcription factor activity"/>
    <property type="evidence" value="ECO:0007669"/>
    <property type="project" value="InterPro"/>
</dbReference>
<dbReference type="InterPro" id="IPR036390">
    <property type="entry name" value="WH_DNA-bd_sf"/>
</dbReference>
<dbReference type="GO" id="GO:0000976">
    <property type="term" value="F:transcription cis-regulatory region binding"/>
    <property type="evidence" value="ECO:0007669"/>
    <property type="project" value="TreeGrafter"/>
</dbReference>
<evidence type="ECO:0000313" key="9">
    <source>
        <dbReference type="Proteomes" id="UP000195814"/>
    </source>
</evidence>
<keyword evidence="3" id="KW-0238">DNA-binding</keyword>
<keyword evidence="4" id="KW-0804">Transcription</keyword>
<dbReference type="FunFam" id="1.10.10.10:FF:000001">
    <property type="entry name" value="LysR family transcriptional regulator"/>
    <property type="match status" value="1"/>
</dbReference>
<organism evidence="6 9">
    <name type="scientific">Tatumella citrea</name>
    <name type="common">Pantoea citrea</name>
    <dbReference type="NCBI Taxonomy" id="53336"/>
    <lineage>
        <taxon>Bacteria</taxon>
        <taxon>Pseudomonadati</taxon>
        <taxon>Pseudomonadota</taxon>
        <taxon>Gammaproteobacteria</taxon>
        <taxon>Enterobacterales</taxon>
        <taxon>Erwiniaceae</taxon>
        <taxon>Tatumella</taxon>
    </lineage>
</organism>
<keyword evidence="8" id="KW-1185">Reference proteome</keyword>
<gene>
    <name evidence="6" type="ORF">A7K98_18645</name>
    <name evidence="7" type="ORF">A7K99_18630</name>
</gene>
<dbReference type="EMBL" id="CP015579">
    <property type="protein sequence ID" value="ARU96291.1"/>
    <property type="molecule type" value="Genomic_DNA"/>
</dbReference>
<dbReference type="PROSITE" id="PS50931">
    <property type="entry name" value="HTH_LYSR"/>
    <property type="match status" value="1"/>
</dbReference>
<evidence type="ECO:0000313" key="6">
    <source>
        <dbReference type="EMBL" id="ARU96291.1"/>
    </source>
</evidence>
<feature type="domain" description="HTH lysR-type" evidence="5">
    <location>
        <begin position="1"/>
        <end position="63"/>
    </location>
</feature>
<dbReference type="Pfam" id="PF03466">
    <property type="entry name" value="LysR_substrate"/>
    <property type="match status" value="1"/>
</dbReference>
<dbReference type="PANTHER" id="PTHR30126">
    <property type="entry name" value="HTH-TYPE TRANSCRIPTIONAL REGULATOR"/>
    <property type="match status" value="1"/>
</dbReference>
<dbReference type="Proteomes" id="UP000195814">
    <property type="component" value="Chromosome"/>
</dbReference>
<dbReference type="OrthoDB" id="8839922at2"/>
<dbReference type="Proteomes" id="UP000195729">
    <property type="component" value="Chromosome"/>
</dbReference>
<name>A0A1Y0LDX5_TATCI</name>
<evidence type="ECO:0000259" key="5">
    <source>
        <dbReference type="PROSITE" id="PS50931"/>
    </source>
</evidence>
<accession>A0A1Y0LDX5</accession>
<evidence type="ECO:0000313" key="7">
    <source>
        <dbReference type="EMBL" id="ARV00324.1"/>
    </source>
</evidence>
<dbReference type="Gene3D" id="1.10.10.10">
    <property type="entry name" value="Winged helix-like DNA-binding domain superfamily/Winged helix DNA-binding domain"/>
    <property type="match status" value="1"/>
</dbReference>
<evidence type="ECO:0000256" key="4">
    <source>
        <dbReference type="ARBA" id="ARBA00023163"/>
    </source>
</evidence>
<dbReference type="InterPro" id="IPR000847">
    <property type="entry name" value="LysR_HTH_N"/>
</dbReference>
<dbReference type="KEGG" id="tci:A7K98_18645"/>
<evidence type="ECO:0000256" key="3">
    <source>
        <dbReference type="ARBA" id="ARBA00023125"/>
    </source>
</evidence>
<evidence type="ECO:0000256" key="1">
    <source>
        <dbReference type="ARBA" id="ARBA00009437"/>
    </source>
</evidence>
<protein>
    <submittedName>
        <fullName evidence="6">LysR family transcriptional regulator</fullName>
    </submittedName>
</protein>
<dbReference type="AlphaFoldDB" id="A0A1Y0LDX5"/>
<keyword evidence="2" id="KW-0805">Transcription regulation</keyword>
<sequence length="302" mass="32889">MNARILSDTAVLYFMQVVNSGSISEAAARMHVVPSAVSRQISRLENQLATPLFDRQPRGVTLTAAGELLAGYARRTLLDAAQVTNEIQSLRHASELRIKLACTQGFASHFLPFAIAGFRQTVPQSTFLLQVASAREVTRQVREGEVDIGFSFSLGATRDINVVYSQPAPLLALVAPDHALAGRSEISLRELVSYPLALPGFNATLRQLLDIYCSRQGLNYRSVLDSDNLDTLAQFAISGAAVTFGGELFVRHLLKSGALAELNVPELKENHRIIEIQTLASRPLPEAISRFIQHISKVIASG</sequence>
<dbReference type="SUPFAM" id="SSF53850">
    <property type="entry name" value="Periplasmic binding protein-like II"/>
    <property type="match status" value="1"/>
</dbReference>
<dbReference type="InterPro" id="IPR036388">
    <property type="entry name" value="WH-like_DNA-bd_sf"/>
</dbReference>
<evidence type="ECO:0000256" key="2">
    <source>
        <dbReference type="ARBA" id="ARBA00023015"/>
    </source>
</evidence>
<dbReference type="InterPro" id="IPR005119">
    <property type="entry name" value="LysR_subst-bd"/>
</dbReference>